<dbReference type="GO" id="GO:0008168">
    <property type="term" value="F:methyltransferase activity"/>
    <property type="evidence" value="ECO:0007669"/>
    <property type="project" value="UniProtKB-KW"/>
</dbReference>
<dbReference type="InterPro" id="IPR050508">
    <property type="entry name" value="Methyltransf_Superfamily"/>
</dbReference>
<gene>
    <name evidence="2" type="ORF">F4V45_08915</name>
</gene>
<keyword evidence="2" id="KW-0808">Transferase</keyword>
<dbReference type="Gene3D" id="2.20.130.10">
    <property type="entry name" value="CAC2371-like domains"/>
    <property type="match status" value="1"/>
</dbReference>
<sequence>MASFDQDYARYYDLLYGDKDYEKEAAYIHDLIQRFAPKAQRILELGCGSGKYTSILAKYGYDMCGLDLSASMIDIAQQKYPRIPFKVANIKDFALDEKFDVIISFFHVMSYQCSNESLCASFANVFKHLKPNGVFLFDCWYGPAVLHEKPSIRIKRVSDGQVSITRLAEPVLHPDENIVDVNYEIIVNTPNQPTQTFKETHKMRYFFTPEIDLLAKQSGFKLESSEEFLSGKKLDFSCWGGAYCLRKPK</sequence>
<reference evidence="2 3" key="1">
    <citation type="submission" date="2019-09" db="EMBL/GenBank/DDBJ databases">
        <title>Draft genome sequence of various Type strains from the CCUG.</title>
        <authorList>
            <person name="Pineiro-Iglesias B."/>
            <person name="Tunovic T."/>
            <person name="Unosson C."/>
            <person name="Inganas E."/>
            <person name="Ohlen M."/>
            <person name="Cardew S."/>
            <person name="Jensie-Markopoulos S."/>
            <person name="Salva-Serra F."/>
            <person name="Jaen-Luchoro D."/>
            <person name="Karlsson R."/>
            <person name="Svensson-Stadler L."/>
            <person name="Chun J."/>
            <person name="Moore E."/>
        </authorList>
    </citation>
    <scope>NUCLEOTIDE SEQUENCE [LARGE SCALE GENOMIC DNA]</scope>
    <source>
        <strain evidence="2 3">CCUG 32756T</strain>
    </source>
</reference>
<dbReference type="InterPro" id="IPR029063">
    <property type="entry name" value="SAM-dependent_MTases_sf"/>
</dbReference>
<dbReference type="GO" id="GO:0032259">
    <property type="term" value="P:methylation"/>
    <property type="evidence" value="ECO:0007669"/>
    <property type="project" value="UniProtKB-KW"/>
</dbReference>
<evidence type="ECO:0000259" key="1">
    <source>
        <dbReference type="Pfam" id="PF13649"/>
    </source>
</evidence>
<name>A0A5M9QI16_9HELI</name>
<dbReference type="RefSeq" id="WP_150337973.1">
    <property type="nucleotide sequence ID" value="NZ_JAERIX010000003.1"/>
</dbReference>
<dbReference type="Proteomes" id="UP000323707">
    <property type="component" value="Unassembled WGS sequence"/>
</dbReference>
<feature type="domain" description="Methyltransferase" evidence="1">
    <location>
        <begin position="42"/>
        <end position="133"/>
    </location>
</feature>
<dbReference type="Gene3D" id="3.40.50.150">
    <property type="entry name" value="Vaccinia Virus protein VP39"/>
    <property type="match status" value="1"/>
</dbReference>
<dbReference type="CDD" id="cd02440">
    <property type="entry name" value="AdoMet_MTases"/>
    <property type="match status" value="1"/>
</dbReference>
<accession>A0A5M9QI16</accession>
<dbReference type="Pfam" id="PF13649">
    <property type="entry name" value="Methyltransf_25"/>
    <property type="match status" value="1"/>
</dbReference>
<evidence type="ECO:0000313" key="3">
    <source>
        <dbReference type="Proteomes" id="UP000323707"/>
    </source>
</evidence>
<keyword evidence="2" id="KW-0489">Methyltransferase</keyword>
<dbReference type="PANTHER" id="PTHR42912">
    <property type="entry name" value="METHYLTRANSFERASE"/>
    <property type="match status" value="1"/>
</dbReference>
<comment type="caution">
    <text evidence="2">The sequence shown here is derived from an EMBL/GenBank/DDBJ whole genome shotgun (WGS) entry which is preliminary data.</text>
</comment>
<evidence type="ECO:0000313" key="2">
    <source>
        <dbReference type="EMBL" id="KAA8707242.1"/>
    </source>
</evidence>
<protein>
    <submittedName>
        <fullName evidence="2">Class I SAM-dependent methyltransferase</fullName>
    </submittedName>
</protein>
<dbReference type="PANTHER" id="PTHR42912:SF80">
    <property type="entry name" value="METHYLTRANSFERASE DOMAIN-CONTAINING PROTEIN"/>
    <property type="match status" value="1"/>
</dbReference>
<dbReference type="AlphaFoldDB" id="A0A5M9QI16"/>
<proteinExistence type="predicted"/>
<organism evidence="2 3">
    <name type="scientific">Helicobacter canis</name>
    <dbReference type="NCBI Taxonomy" id="29419"/>
    <lineage>
        <taxon>Bacteria</taxon>
        <taxon>Pseudomonadati</taxon>
        <taxon>Campylobacterota</taxon>
        <taxon>Epsilonproteobacteria</taxon>
        <taxon>Campylobacterales</taxon>
        <taxon>Helicobacteraceae</taxon>
        <taxon>Helicobacter</taxon>
    </lineage>
</organism>
<dbReference type="SUPFAM" id="SSF53335">
    <property type="entry name" value="S-adenosyl-L-methionine-dependent methyltransferases"/>
    <property type="match status" value="1"/>
</dbReference>
<dbReference type="EMBL" id="VXKE01000023">
    <property type="protein sequence ID" value="KAA8707242.1"/>
    <property type="molecule type" value="Genomic_DNA"/>
</dbReference>
<dbReference type="InterPro" id="IPR041698">
    <property type="entry name" value="Methyltransf_25"/>
</dbReference>